<keyword evidence="5" id="KW-0175">Coiled coil</keyword>
<sequence>MKDKVASFQKGDNVRQISTGKIGTVNEVLDKGNNIGYRVTFEGKTAVLQEKYLERIIDPEQEIYDDIAMQNLGDFEDYKIFNTWIRLKKPLEGNYYSYLSSKTIFNPFQFKPLIKFLHYQSSERILIADEVGVGKTIETGIILTELLARGRISRKDPVLIVCPNALGPKWQKEMKERFSLDFMLHDSRSLKTAFQNAMDGRFSDYEMFGIVSIQVMRNEDFLKTLEKFDEKKLESVWSLVIVDEAHHMRNLGTKSNSLGKLLSELSDMMIMLSATPLNLRDADFFQIMHILNPDTYPDHNSFEALLEPIKIINQTKHELLLNKTESYSRILDLIQELESMSIGDIVRSNKGVQSLKQQLLREEKIEVEDIVKYEKLLTSLNPLEKSYTRTLKKEAFEQKVVREVSKIPVDMTEDEKKFYNAVIALSEELFLAKGGNVAALGFVTNMPRRMAASCIPATKEYLEWSLDHNIYVTGVPVEQDEEELYEENFDDIGDDSSLHEAILTPALRDKYEELLEIAEAIGEEDSKYDQFKQYLSTLLSSLENKQVIVFSFFIRTLTYLEKRLSEDGFSVNVISGRTPLVNKNNVTGRYEIIDQFKNKEFQILLSSDVGGEGLDFQFCQAMINYDLPYNPMKVEQRIGRIDRFGQTAEKVFIASMYLADTVDERIYELLYQRINIVHDSIGAFEPILSRKLLDFQKDIITGSLSEEQIQNRSHEISISLEKSRLEYDHFEKQRNELLGEEEFQKLITGISEKNDFLNPSDAADLTKIFIDQYGGSYKELDKESGKLKLTDSIIGNLERFTRLPKSEGSINELDPLLHSKSAKTVIFNGSKANDSKHIFLPPAGFWMRFIIHTLENNNQIKRAFSYAIDYEDSFLEAGEYLIPIFEIAVEGIKSEHQLAVVPIDLNQEKVIPCNYIQSTREFSGRYSIIDVEWEFEQELLKELIDKGRIELEAFMNEHVENLRLENDTIVTAHIASLKKGSKGKIDNLLQMLKDHKDRNPGGLNENSKNYIKSLEARIENEAKRTSSRIDLLNEKKDISFSLSIAGVILLQVKEDLS</sequence>
<dbReference type="KEGG" id="bbev:BBEV_2164"/>
<dbReference type="InterPro" id="IPR000330">
    <property type="entry name" value="SNF2_N"/>
</dbReference>
<evidence type="ECO:0000256" key="4">
    <source>
        <dbReference type="ARBA" id="ARBA00022840"/>
    </source>
</evidence>
<protein>
    <submittedName>
        <fullName evidence="8">RNA polymerase-associated protein rapA</fullName>
    </submittedName>
</protein>
<dbReference type="STRING" id="632773.BBEV_2164"/>
<dbReference type="SMART" id="SM00490">
    <property type="entry name" value="HELICc"/>
    <property type="match status" value="1"/>
</dbReference>
<dbReference type="GO" id="GO:0004386">
    <property type="term" value="F:helicase activity"/>
    <property type="evidence" value="ECO:0007669"/>
    <property type="project" value="UniProtKB-KW"/>
</dbReference>
<feature type="domain" description="Helicase ATP-binding" evidence="6">
    <location>
        <begin position="116"/>
        <end position="294"/>
    </location>
</feature>
<dbReference type="RefSeq" id="WP_069365493.1">
    <property type="nucleotide sequence ID" value="NZ_CP012502.1"/>
</dbReference>
<dbReference type="Gene3D" id="3.40.50.300">
    <property type="entry name" value="P-loop containing nucleotide triphosphate hydrolases"/>
    <property type="match status" value="1"/>
</dbReference>
<dbReference type="AlphaFoldDB" id="A0A1D7QWY5"/>
<dbReference type="InterPro" id="IPR014001">
    <property type="entry name" value="Helicase_ATP-bd"/>
</dbReference>
<dbReference type="SUPFAM" id="SSF52540">
    <property type="entry name" value="P-loop containing nucleoside triphosphate hydrolases"/>
    <property type="match status" value="2"/>
</dbReference>
<keyword evidence="2" id="KW-0378">Hydrolase</keyword>
<dbReference type="PROSITE" id="PS51194">
    <property type="entry name" value="HELICASE_CTER"/>
    <property type="match status" value="1"/>
</dbReference>
<dbReference type="InterPro" id="IPR049730">
    <property type="entry name" value="SNF2/RAD54-like_C"/>
</dbReference>
<dbReference type="Pfam" id="PF00271">
    <property type="entry name" value="Helicase_C"/>
    <property type="match status" value="1"/>
</dbReference>
<evidence type="ECO:0000256" key="3">
    <source>
        <dbReference type="ARBA" id="ARBA00022806"/>
    </source>
</evidence>
<dbReference type="InterPro" id="IPR001650">
    <property type="entry name" value="Helicase_C-like"/>
</dbReference>
<dbReference type="PANTHER" id="PTHR45766">
    <property type="entry name" value="DNA ANNEALING HELICASE AND ENDONUCLEASE ZRANB3 FAMILY MEMBER"/>
    <property type="match status" value="1"/>
</dbReference>
<dbReference type="GO" id="GO:0016787">
    <property type="term" value="F:hydrolase activity"/>
    <property type="evidence" value="ECO:0007669"/>
    <property type="project" value="UniProtKB-KW"/>
</dbReference>
<reference evidence="8 9" key="1">
    <citation type="submission" date="2015-08" db="EMBL/GenBank/DDBJ databases">
        <title>The complete genome sequence of Bacillus beveridgei MLTeJB.</title>
        <authorList>
            <person name="Hanson T.E."/>
            <person name="Mesa C."/>
            <person name="Basesman S.M."/>
            <person name="Oremland R.S."/>
        </authorList>
    </citation>
    <scope>NUCLEOTIDE SEQUENCE [LARGE SCALE GENOMIC DNA]</scope>
    <source>
        <strain evidence="8 9">MLTeJB</strain>
    </source>
</reference>
<gene>
    <name evidence="8" type="primary">rapA</name>
    <name evidence="8" type="ORF">BBEV_2164</name>
</gene>
<proteinExistence type="predicted"/>
<dbReference type="OrthoDB" id="9814088at2"/>
<feature type="coiled-coil region" evidence="5">
    <location>
        <begin position="1004"/>
        <end position="1035"/>
    </location>
</feature>
<dbReference type="Proteomes" id="UP000094463">
    <property type="component" value="Chromosome"/>
</dbReference>
<dbReference type="SMART" id="SM00487">
    <property type="entry name" value="DEXDc"/>
    <property type="match status" value="1"/>
</dbReference>
<dbReference type="Gene3D" id="3.40.50.10810">
    <property type="entry name" value="Tandem AAA-ATPase domain"/>
    <property type="match status" value="1"/>
</dbReference>
<dbReference type="CDD" id="cd18011">
    <property type="entry name" value="DEXDc_RapA"/>
    <property type="match status" value="1"/>
</dbReference>
<evidence type="ECO:0000313" key="8">
    <source>
        <dbReference type="EMBL" id="AOM83522.1"/>
    </source>
</evidence>
<dbReference type="PANTHER" id="PTHR45766:SF6">
    <property type="entry name" value="SWI_SNF-RELATED MATRIX-ASSOCIATED ACTIN-DEPENDENT REGULATOR OF CHROMATIN SUBFAMILY A-LIKE PROTEIN 1"/>
    <property type="match status" value="1"/>
</dbReference>
<dbReference type="PROSITE" id="PS51192">
    <property type="entry name" value="HELICASE_ATP_BIND_1"/>
    <property type="match status" value="1"/>
</dbReference>
<organism evidence="8 9">
    <name type="scientific">Salisediminibacterium beveridgei</name>
    <dbReference type="NCBI Taxonomy" id="632773"/>
    <lineage>
        <taxon>Bacteria</taxon>
        <taxon>Bacillati</taxon>
        <taxon>Bacillota</taxon>
        <taxon>Bacilli</taxon>
        <taxon>Bacillales</taxon>
        <taxon>Bacillaceae</taxon>
        <taxon>Salisediminibacterium</taxon>
    </lineage>
</organism>
<dbReference type="InterPro" id="IPR057342">
    <property type="entry name" value="DEXDc_RapA"/>
</dbReference>
<evidence type="ECO:0000259" key="6">
    <source>
        <dbReference type="PROSITE" id="PS51192"/>
    </source>
</evidence>
<keyword evidence="4" id="KW-0067">ATP-binding</keyword>
<evidence type="ECO:0000256" key="5">
    <source>
        <dbReference type="SAM" id="Coils"/>
    </source>
</evidence>
<evidence type="ECO:0000313" key="9">
    <source>
        <dbReference type="Proteomes" id="UP000094463"/>
    </source>
</evidence>
<dbReference type="CDD" id="cd18793">
    <property type="entry name" value="SF2_C_SNF"/>
    <property type="match status" value="1"/>
</dbReference>
<keyword evidence="9" id="KW-1185">Reference proteome</keyword>
<keyword evidence="3" id="KW-0347">Helicase</keyword>
<dbReference type="Pfam" id="PF00176">
    <property type="entry name" value="SNF2-rel_dom"/>
    <property type="match status" value="1"/>
</dbReference>
<dbReference type="InterPro" id="IPR027417">
    <property type="entry name" value="P-loop_NTPase"/>
</dbReference>
<dbReference type="PATRIC" id="fig|632773.3.peg.2280"/>
<dbReference type="GO" id="GO:0005524">
    <property type="term" value="F:ATP binding"/>
    <property type="evidence" value="ECO:0007669"/>
    <property type="project" value="UniProtKB-KW"/>
</dbReference>
<evidence type="ECO:0000256" key="1">
    <source>
        <dbReference type="ARBA" id="ARBA00022741"/>
    </source>
</evidence>
<evidence type="ECO:0000259" key="7">
    <source>
        <dbReference type="PROSITE" id="PS51194"/>
    </source>
</evidence>
<feature type="domain" description="Helicase C-terminal" evidence="7">
    <location>
        <begin position="530"/>
        <end position="689"/>
    </location>
</feature>
<evidence type="ECO:0000256" key="2">
    <source>
        <dbReference type="ARBA" id="ARBA00022801"/>
    </source>
</evidence>
<keyword evidence="1" id="KW-0547">Nucleotide-binding</keyword>
<name>A0A1D7QWY5_9BACI</name>
<accession>A0A1D7QWY5</accession>
<dbReference type="EMBL" id="CP012502">
    <property type="protein sequence ID" value="AOM83522.1"/>
    <property type="molecule type" value="Genomic_DNA"/>
</dbReference>
<dbReference type="InterPro" id="IPR038718">
    <property type="entry name" value="SNF2-like_sf"/>
</dbReference>